<evidence type="ECO:0000313" key="1">
    <source>
        <dbReference type="EnsemblProtists" id="EOD08495"/>
    </source>
</evidence>
<organism evidence="1 2">
    <name type="scientific">Emiliania huxleyi (strain CCMP1516)</name>
    <dbReference type="NCBI Taxonomy" id="280463"/>
    <lineage>
        <taxon>Eukaryota</taxon>
        <taxon>Haptista</taxon>
        <taxon>Haptophyta</taxon>
        <taxon>Prymnesiophyceae</taxon>
        <taxon>Isochrysidales</taxon>
        <taxon>Noelaerhabdaceae</taxon>
        <taxon>Emiliania</taxon>
    </lineage>
</organism>
<dbReference type="KEGG" id="ehx:EMIHUDRAFT_249046"/>
<proteinExistence type="predicted"/>
<reference evidence="1" key="2">
    <citation type="submission" date="2024-10" db="UniProtKB">
        <authorList>
            <consortium name="EnsemblProtists"/>
        </authorList>
    </citation>
    <scope>IDENTIFICATION</scope>
</reference>
<name>A0A0D3IB60_EMIH1</name>
<sequence>MPRWLLAKPPTGVTPAAALQERAGRFFAGDFELLWDAHKRATERERGEELVTFIQDAARKRRLGQAVPSVPPGDLAHAQLRQLLCADVTTAERATMLRWRRAAAGCVGAAVSAGVRKSRR</sequence>
<keyword evidence="2" id="KW-1185">Reference proteome</keyword>
<evidence type="ECO:0000313" key="2">
    <source>
        <dbReference type="Proteomes" id="UP000013827"/>
    </source>
</evidence>
<dbReference type="PaxDb" id="2903-EOD08495"/>
<dbReference type="EnsemblProtists" id="EOD08495">
    <property type="protein sequence ID" value="EOD08495"/>
    <property type="gene ID" value="EMIHUDRAFT_249046"/>
</dbReference>
<reference evidence="2" key="1">
    <citation type="journal article" date="2013" name="Nature">
        <title>Pan genome of the phytoplankton Emiliania underpins its global distribution.</title>
        <authorList>
            <person name="Read B.A."/>
            <person name="Kegel J."/>
            <person name="Klute M.J."/>
            <person name="Kuo A."/>
            <person name="Lefebvre S.C."/>
            <person name="Maumus F."/>
            <person name="Mayer C."/>
            <person name="Miller J."/>
            <person name="Monier A."/>
            <person name="Salamov A."/>
            <person name="Young J."/>
            <person name="Aguilar M."/>
            <person name="Claverie J.M."/>
            <person name="Frickenhaus S."/>
            <person name="Gonzalez K."/>
            <person name="Herman E.K."/>
            <person name="Lin Y.C."/>
            <person name="Napier J."/>
            <person name="Ogata H."/>
            <person name="Sarno A.F."/>
            <person name="Shmutz J."/>
            <person name="Schroeder D."/>
            <person name="de Vargas C."/>
            <person name="Verret F."/>
            <person name="von Dassow P."/>
            <person name="Valentin K."/>
            <person name="Van de Peer Y."/>
            <person name="Wheeler G."/>
            <person name="Dacks J.B."/>
            <person name="Delwiche C.F."/>
            <person name="Dyhrman S.T."/>
            <person name="Glockner G."/>
            <person name="John U."/>
            <person name="Richards T."/>
            <person name="Worden A.Z."/>
            <person name="Zhang X."/>
            <person name="Grigoriev I.V."/>
            <person name="Allen A.E."/>
            <person name="Bidle K."/>
            <person name="Borodovsky M."/>
            <person name="Bowler C."/>
            <person name="Brownlee C."/>
            <person name="Cock J.M."/>
            <person name="Elias M."/>
            <person name="Gladyshev V.N."/>
            <person name="Groth M."/>
            <person name="Guda C."/>
            <person name="Hadaegh A."/>
            <person name="Iglesias-Rodriguez M.D."/>
            <person name="Jenkins J."/>
            <person name="Jones B.M."/>
            <person name="Lawson T."/>
            <person name="Leese F."/>
            <person name="Lindquist E."/>
            <person name="Lobanov A."/>
            <person name="Lomsadze A."/>
            <person name="Malik S.B."/>
            <person name="Marsh M.E."/>
            <person name="Mackinder L."/>
            <person name="Mock T."/>
            <person name="Mueller-Roeber B."/>
            <person name="Pagarete A."/>
            <person name="Parker M."/>
            <person name="Probert I."/>
            <person name="Quesneville H."/>
            <person name="Raines C."/>
            <person name="Rensing S.A."/>
            <person name="Riano-Pachon D.M."/>
            <person name="Richier S."/>
            <person name="Rokitta S."/>
            <person name="Shiraiwa Y."/>
            <person name="Soanes D.M."/>
            <person name="van der Giezen M."/>
            <person name="Wahlund T.M."/>
            <person name="Williams B."/>
            <person name="Wilson W."/>
            <person name="Wolfe G."/>
            <person name="Wurch L.L."/>
        </authorList>
    </citation>
    <scope>NUCLEOTIDE SEQUENCE</scope>
</reference>
<dbReference type="GeneID" id="17254648"/>
<protein>
    <submittedName>
        <fullName evidence="1">Uncharacterized protein</fullName>
    </submittedName>
</protein>
<dbReference type="Proteomes" id="UP000013827">
    <property type="component" value="Unassembled WGS sequence"/>
</dbReference>
<dbReference type="AlphaFoldDB" id="A0A0D3IB60"/>
<dbReference type="RefSeq" id="XP_005760924.1">
    <property type="nucleotide sequence ID" value="XM_005760867.1"/>
</dbReference>
<dbReference type="HOGENOM" id="CLU_2054118_0_0_1"/>
<accession>A0A0D3IB60</accession>